<evidence type="ECO:0008006" key="3">
    <source>
        <dbReference type="Google" id="ProtNLM"/>
    </source>
</evidence>
<reference evidence="1 2" key="1">
    <citation type="submission" date="2021-12" db="EMBL/GenBank/DDBJ databases">
        <title>High titer production of polyol ester of fatty acids by Rhodotorula paludigena BS15 towards product separation-free biomass refinery.</title>
        <authorList>
            <person name="Mano J."/>
            <person name="Ono H."/>
            <person name="Tanaka T."/>
            <person name="Naito K."/>
            <person name="Sushida H."/>
            <person name="Ike M."/>
            <person name="Tokuyasu K."/>
            <person name="Kitaoka M."/>
        </authorList>
    </citation>
    <scope>NUCLEOTIDE SEQUENCE [LARGE SCALE GENOMIC DNA]</scope>
    <source>
        <strain evidence="1 2">BS15</strain>
    </source>
</reference>
<dbReference type="AlphaFoldDB" id="A0AAV5GX52"/>
<keyword evidence="2" id="KW-1185">Reference proteome</keyword>
<name>A0AAV5GX52_9BASI</name>
<accession>A0AAV5GX52</accession>
<dbReference type="EMBL" id="BQKY01000013">
    <property type="protein sequence ID" value="GJN93113.1"/>
    <property type="molecule type" value="Genomic_DNA"/>
</dbReference>
<comment type="caution">
    <text evidence="1">The sequence shown here is derived from an EMBL/GenBank/DDBJ whole genome shotgun (WGS) entry which is preliminary data.</text>
</comment>
<organism evidence="1 2">
    <name type="scientific">Rhodotorula paludigena</name>
    <dbReference type="NCBI Taxonomy" id="86838"/>
    <lineage>
        <taxon>Eukaryota</taxon>
        <taxon>Fungi</taxon>
        <taxon>Dikarya</taxon>
        <taxon>Basidiomycota</taxon>
        <taxon>Pucciniomycotina</taxon>
        <taxon>Microbotryomycetes</taxon>
        <taxon>Sporidiobolales</taxon>
        <taxon>Sporidiobolaceae</taxon>
        <taxon>Rhodotorula</taxon>
    </lineage>
</organism>
<proteinExistence type="predicted"/>
<dbReference type="Proteomes" id="UP001342314">
    <property type="component" value="Unassembled WGS sequence"/>
</dbReference>
<evidence type="ECO:0000313" key="1">
    <source>
        <dbReference type="EMBL" id="GJN93113.1"/>
    </source>
</evidence>
<protein>
    <recommendedName>
        <fullName evidence="3">Proteophosphoglycan ppg4</fullName>
    </recommendedName>
</protein>
<evidence type="ECO:0000313" key="2">
    <source>
        <dbReference type="Proteomes" id="UP001342314"/>
    </source>
</evidence>
<gene>
    <name evidence="1" type="ORF">Rhopal_006158-T1</name>
</gene>
<sequence length="427" mass="48134">MAVSAPPRLHTRLSERIVKRFGNGGRTGVVPRQESLRLPMELILYVCDLASASCPTEFLRDRLHDKFAGVNRCLRSVYRRRTYRSLTLSDGTLTEGFVHVLRNDKALAEGLEGLVVPNLSFYYSLARLMQHVPKLRKVSKGFVHLDIGSRQHRPEAPMHTGLDSWWVGELAGLEALHLHYLKLQRVDKAAVYRLKPKHVPALPSSLKHLTLDHVYLYSAFSPDDFWPPPRDQSFALETLFARNVTEVAVSLKPPFAGSTLEALLVRTSRSLRALHFTHPRDILSSETDLLASGDLAFPTLELLCTSVAWLSPALLTRSGTSLRYVALSLDLGEFVARSTRDEYVSGAAAALVGALERDELPKLEVLELPVWREWDEAAGKAFWADVKAKARQRGVVVKLVQLDEDQQMYQPVKRFQRMVREVLRVCV</sequence>